<sequence length="77" mass="8715">MVTPSEYLREQTCPPCSVSHLRGLTRLHVSPDRKAENDSNFLNEAIYDAVLHAEGRDAIWPEFSADIIDSNIERNSD</sequence>
<evidence type="ECO:0000313" key="1">
    <source>
        <dbReference type="EMBL" id="VDP13694.1"/>
    </source>
</evidence>
<dbReference type="EMBL" id="UZAJ01040188">
    <property type="protein sequence ID" value="VDP13694.1"/>
    <property type="molecule type" value="Genomic_DNA"/>
</dbReference>
<reference evidence="3" key="1">
    <citation type="submission" date="2016-06" db="UniProtKB">
        <authorList>
            <consortium name="WormBaseParasite"/>
        </authorList>
    </citation>
    <scope>IDENTIFICATION</scope>
</reference>
<dbReference type="WBParaSite" id="OFLC_0001341701-mRNA-1">
    <property type="protein sequence ID" value="OFLC_0001341701-mRNA-1"/>
    <property type="gene ID" value="OFLC_0001341701"/>
</dbReference>
<proteinExistence type="predicted"/>
<reference evidence="1 2" key="2">
    <citation type="submission" date="2018-11" db="EMBL/GenBank/DDBJ databases">
        <authorList>
            <consortium name="Pathogen Informatics"/>
        </authorList>
    </citation>
    <scope>NUCLEOTIDE SEQUENCE [LARGE SCALE GENOMIC DNA]</scope>
</reference>
<evidence type="ECO:0000313" key="3">
    <source>
        <dbReference type="WBParaSite" id="OFLC_0001341701-mRNA-1"/>
    </source>
</evidence>
<evidence type="ECO:0000313" key="2">
    <source>
        <dbReference type="Proteomes" id="UP000267606"/>
    </source>
</evidence>
<dbReference type="AlphaFoldDB" id="A0A183I104"/>
<name>A0A183I104_9BILA</name>
<gene>
    <name evidence="1" type="ORF">OFLC_LOCUS13416</name>
</gene>
<keyword evidence="2" id="KW-1185">Reference proteome</keyword>
<organism evidence="3">
    <name type="scientific">Onchocerca flexuosa</name>
    <dbReference type="NCBI Taxonomy" id="387005"/>
    <lineage>
        <taxon>Eukaryota</taxon>
        <taxon>Metazoa</taxon>
        <taxon>Ecdysozoa</taxon>
        <taxon>Nematoda</taxon>
        <taxon>Chromadorea</taxon>
        <taxon>Rhabditida</taxon>
        <taxon>Spirurina</taxon>
        <taxon>Spiruromorpha</taxon>
        <taxon>Filarioidea</taxon>
        <taxon>Onchocercidae</taxon>
        <taxon>Onchocerca</taxon>
    </lineage>
</organism>
<protein>
    <submittedName>
        <fullName evidence="1 3">Uncharacterized protein</fullName>
    </submittedName>
</protein>
<dbReference type="Proteomes" id="UP000267606">
    <property type="component" value="Unassembled WGS sequence"/>
</dbReference>
<accession>A0A183I104</accession>